<evidence type="ECO:0000256" key="2">
    <source>
        <dbReference type="ARBA" id="ARBA00013194"/>
    </source>
</evidence>
<evidence type="ECO:0000259" key="5">
    <source>
        <dbReference type="PROSITE" id="PS50072"/>
    </source>
</evidence>
<dbReference type="AlphaFoldDB" id="A0AA87ZWL5"/>
<dbReference type="InterPro" id="IPR029000">
    <property type="entry name" value="Cyclophilin-like_dom_sf"/>
</dbReference>
<dbReference type="GO" id="GO:0006457">
    <property type="term" value="P:protein folding"/>
    <property type="evidence" value="ECO:0007669"/>
    <property type="project" value="InterPro"/>
</dbReference>
<dbReference type="EMBL" id="BTGU01000012">
    <property type="protein sequence ID" value="GMN41299.1"/>
    <property type="molecule type" value="Genomic_DNA"/>
</dbReference>
<sequence>MSTKRRIISAVILWVLFLFLTLVFLLSNLSENKATSGETQIKSETHEEETDLEEVTHKVYFNITIGQRHAGRIVMGLFGKTVPKTAGEKGIGTSKKRLHYKYSTFHRVIRSFMIQGGDFTHGDGRGILSMANSGPDSNGSQFFITTVKTSWLDGHHVVFGKVISGMEAVLRIENEDTENDVPLRKVVISDSGELPL</sequence>
<comment type="similarity">
    <text evidence="1">Belongs to the cyclophilin-type PPIase family.</text>
</comment>
<keyword evidence="7" id="KW-1185">Reference proteome</keyword>
<name>A0AA87ZWL5_FICCA</name>
<gene>
    <name evidence="6" type="ORF">TIFTF001_010521</name>
</gene>
<dbReference type="SUPFAM" id="SSF50891">
    <property type="entry name" value="Cyclophilin-like"/>
    <property type="match status" value="1"/>
</dbReference>
<proteinExistence type="inferred from homology"/>
<evidence type="ECO:0000313" key="7">
    <source>
        <dbReference type="Proteomes" id="UP001187192"/>
    </source>
</evidence>
<comment type="caution">
    <text evidence="6">The sequence shown here is derived from an EMBL/GenBank/DDBJ whole genome shotgun (WGS) entry which is preliminary data.</text>
</comment>
<dbReference type="PROSITE" id="PS50072">
    <property type="entry name" value="CSA_PPIASE_2"/>
    <property type="match status" value="1"/>
</dbReference>
<dbReference type="GO" id="GO:0003755">
    <property type="term" value="F:peptidyl-prolyl cis-trans isomerase activity"/>
    <property type="evidence" value="ECO:0007669"/>
    <property type="project" value="UniProtKB-KW"/>
</dbReference>
<accession>A0AA87ZWL5</accession>
<evidence type="ECO:0000313" key="6">
    <source>
        <dbReference type="EMBL" id="GMN41299.1"/>
    </source>
</evidence>
<evidence type="ECO:0000256" key="3">
    <source>
        <dbReference type="ARBA" id="ARBA00023110"/>
    </source>
</evidence>
<feature type="domain" description="PPIase cyclophilin-type" evidence="5">
    <location>
        <begin position="60"/>
        <end position="193"/>
    </location>
</feature>
<dbReference type="InterPro" id="IPR002130">
    <property type="entry name" value="Cyclophilin-type_PPIase_dom"/>
</dbReference>
<dbReference type="Gene3D" id="2.40.100.10">
    <property type="entry name" value="Cyclophilin-like"/>
    <property type="match status" value="2"/>
</dbReference>
<dbReference type="PROSITE" id="PS00170">
    <property type="entry name" value="CSA_PPIASE_1"/>
    <property type="match status" value="1"/>
</dbReference>
<dbReference type="PANTHER" id="PTHR11071:SF561">
    <property type="entry name" value="PEPTIDYL-PROLYL CIS-TRANS ISOMERASE D-RELATED"/>
    <property type="match status" value="1"/>
</dbReference>
<keyword evidence="4" id="KW-0413">Isomerase</keyword>
<organism evidence="6 7">
    <name type="scientific">Ficus carica</name>
    <name type="common">Common fig</name>
    <dbReference type="NCBI Taxonomy" id="3494"/>
    <lineage>
        <taxon>Eukaryota</taxon>
        <taxon>Viridiplantae</taxon>
        <taxon>Streptophyta</taxon>
        <taxon>Embryophyta</taxon>
        <taxon>Tracheophyta</taxon>
        <taxon>Spermatophyta</taxon>
        <taxon>Magnoliopsida</taxon>
        <taxon>eudicotyledons</taxon>
        <taxon>Gunneridae</taxon>
        <taxon>Pentapetalae</taxon>
        <taxon>rosids</taxon>
        <taxon>fabids</taxon>
        <taxon>Rosales</taxon>
        <taxon>Moraceae</taxon>
        <taxon>Ficeae</taxon>
        <taxon>Ficus</taxon>
    </lineage>
</organism>
<dbReference type="Pfam" id="PF00160">
    <property type="entry name" value="Pro_isomerase"/>
    <property type="match status" value="1"/>
</dbReference>
<evidence type="ECO:0000256" key="1">
    <source>
        <dbReference type="ARBA" id="ARBA00007365"/>
    </source>
</evidence>
<dbReference type="GO" id="GO:0005737">
    <property type="term" value="C:cytoplasm"/>
    <property type="evidence" value="ECO:0007669"/>
    <property type="project" value="TreeGrafter"/>
</dbReference>
<dbReference type="Gramene" id="FCD_00015067-RA">
    <property type="protein sequence ID" value="FCD_00015067-RA:cds"/>
    <property type="gene ID" value="FCD_00015067"/>
</dbReference>
<dbReference type="PANTHER" id="PTHR11071">
    <property type="entry name" value="PEPTIDYL-PROLYL CIS-TRANS ISOMERASE"/>
    <property type="match status" value="1"/>
</dbReference>
<dbReference type="GO" id="GO:0016018">
    <property type="term" value="F:cyclosporin A binding"/>
    <property type="evidence" value="ECO:0007669"/>
    <property type="project" value="TreeGrafter"/>
</dbReference>
<keyword evidence="3" id="KW-0697">Rotamase</keyword>
<dbReference type="InterPro" id="IPR020892">
    <property type="entry name" value="Cyclophilin-type_PPIase_CS"/>
</dbReference>
<protein>
    <recommendedName>
        <fullName evidence="2">peptidylprolyl isomerase</fullName>
        <ecNumber evidence="2">5.2.1.8</ecNumber>
    </recommendedName>
</protein>
<dbReference type="Proteomes" id="UP001187192">
    <property type="component" value="Unassembled WGS sequence"/>
</dbReference>
<reference evidence="6" key="1">
    <citation type="submission" date="2023-07" db="EMBL/GenBank/DDBJ databases">
        <title>draft genome sequence of fig (Ficus carica).</title>
        <authorList>
            <person name="Takahashi T."/>
            <person name="Nishimura K."/>
        </authorList>
    </citation>
    <scope>NUCLEOTIDE SEQUENCE</scope>
</reference>
<evidence type="ECO:0000256" key="4">
    <source>
        <dbReference type="ARBA" id="ARBA00023235"/>
    </source>
</evidence>
<dbReference type="EC" id="5.2.1.8" evidence="2"/>